<evidence type="ECO:0000259" key="2">
    <source>
        <dbReference type="PROSITE" id="PS51462"/>
    </source>
</evidence>
<dbReference type="RefSeq" id="WP_141147370.1">
    <property type="nucleotide sequence ID" value="NZ_VHLG01000001.1"/>
</dbReference>
<dbReference type="InterPro" id="IPR000086">
    <property type="entry name" value="NUDIX_hydrolase_dom"/>
</dbReference>
<dbReference type="Pfam" id="PF00293">
    <property type="entry name" value="NUDIX"/>
    <property type="match status" value="1"/>
</dbReference>
<reference evidence="3 4" key="1">
    <citation type="submission" date="2019-06" db="EMBL/GenBank/DDBJ databases">
        <authorList>
            <person name="Li M."/>
        </authorList>
    </citation>
    <scope>NUCLEOTIDE SEQUENCE [LARGE SCALE GENOMIC DNA]</scope>
    <source>
        <strain evidence="3 4">BGMRC2036</strain>
    </source>
</reference>
<dbReference type="CDD" id="cd04673">
    <property type="entry name" value="NUDIX_ADPRase"/>
    <property type="match status" value="1"/>
</dbReference>
<comment type="caution">
    <text evidence="3">The sequence shown here is derived from an EMBL/GenBank/DDBJ whole genome shotgun (WGS) entry which is preliminary data.</text>
</comment>
<feature type="domain" description="Nudix hydrolase" evidence="2">
    <location>
        <begin position="4"/>
        <end position="135"/>
    </location>
</feature>
<keyword evidence="4" id="KW-1185">Reference proteome</keyword>
<dbReference type="PANTHER" id="PTHR43736:SF1">
    <property type="entry name" value="DIHYDRONEOPTERIN TRIPHOSPHATE DIPHOSPHATASE"/>
    <property type="match status" value="1"/>
</dbReference>
<dbReference type="PANTHER" id="PTHR43736">
    <property type="entry name" value="ADP-RIBOSE PYROPHOSPHATASE"/>
    <property type="match status" value="1"/>
</dbReference>
<dbReference type="PROSITE" id="PS51462">
    <property type="entry name" value="NUDIX"/>
    <property type="match status" value="1"/>
</dbReference>
<dbReference type="PRINTS" id="PR00502">
    <property type="entry name" value="NUDIXFAMILY"/>
</dbReference>
<dbReference type="OrthoDB" id="9761969at2"/>
<dbReference type="Gene3D" id="3.90.79.10">
    <property type="entry name" value="Nucleoside Triphosphate Pyrophosphohydrolase"/>
    <property type="match status" value="1"/>
</dbReference>
<evidence type="ECO:0000256" key="1">
    <source>
        <dbReference type="ARBA" id="ARBA00022801"/>
    </source>
</evidence>
<organism evidence="3 4">
    <name type="scientific">Martelella alba</name>
    <dbReference type="NCBI Taxonomy" id="2590451"/>
    <lineage>
        <taxon>Bacteria</taxon>
        <taxon>Pseudomonadati</taxon>
        <taxon>Pseudomonadota</taxon>
        <taxon>Alphaproteobacteria</taxon>
        <taxon>Hyphomicrobiales</taxon>
        <taxon>Aurantimonadaceae</taxon>
        <taxon>Martelella</taxon>
    </lineage>
</organism>
<gene>
    <name evidence="3" type="ORF">FJU08_02410</name>
</gene>
<dbReference type="EMBL" id="VHLG01000001">
    <property type="protein sequence ID" value="TPW33431.1"/>
    <property type="molecule type" value="Genomic_DNA"/>
</dbReference>
<sequence>MTAASIAAASVIVRRDDNFLLVLRANPPAKAMYAFPGGKAEAGESPRDNAIRELLEETGLKAETIEPFTVYDLIDRDRDGTITSRFHLSVFVATADAEAEPVAADDASALGWFSAEQVRRLPVPASVLECVDRLDRESRSSA</sequence>
<dbReference type="InterPro" id="IPR020476">
    <property type="entry name" value="Nudix_hydrolase"/>
</dbReference>
<accession>A0A506UJC5</accession>
<evidence type="ECO:0000313" key="4">
    <source>
        <dbReference type="Proteomes" id="UP000318801"/>
    </source>
</evidence>
<keyword evidence="1" id="KW-0378">Hydrolase</keyword>
<dbReference type="InterPro" id="IPR015797">
    <property type="entry name" value="NUDIX_hydrolase-like_dom_sf"/>
</dbReference>
<dbReference type="Proteomes" id="UP000318801">
    <property type="component" value="Unassembled WGS sequence"/>
</dbReference>
<proteinExistence type="predicted"/>
<evidence type="ECO:0000313" key="3">
    <source>
        <dbReference type="EMBL" id="TPW33431.1"/>
    </source>
</evidence>
<protein>
    <submittedName>
        <fullName evidence="3">NUDIX domain-containing protein</fullName>
    </submittedName>
</protein>
<dbReference type="SUPFAM" id="SSF55811">
    <property type="entry name" value="Nudix"/>
    <property type="match status" value="1"/>
</dbReference>
<dbReference type="GO" id="GO:0016787">
    <property type="term" value="F:hydrolase activity"/>
    <property type="evidence" value="ECO:0007669"/>
    <property type="project" value="UniProtKB-KW"/>
</dbReference>
<name>A0A506UJC5_9HYPH</name>
<dbReference type="AlphaFoldDB" id="A0A506UJC5"/>